<feature type="signal peptide" evidence="1">
    <location>
        <begin position="1"/>
        <end position="24"/>
    </location>
</feature>
<evidence type="ECO:0000313" key="3">
    <source>
        <dbReference type="Proteomes" id="UP000199397"/>
    </source>
</evidence>
<dbReference type="Proteomes" id="UP000199397">
    <property type="component" value="Unassembled WGS sequence"/>
</dbReference>
<evidence type="ECO:0000313" key="2">
    <source>
        <dbReference type="EMBL" id="SDZ99039.1"/>
    </source>
</evidence>
<dbReference type="RefSeq" id="WP_139282117.1">
    <property type="nucleotide sequence ID" value="NZ_FNQP01000003.1"/>
</dbReference>
<evidence type="ECO:0008006" key="4">
    <source>
        <dbReference type="Google" id="ProtNLM"/>
    </source>
</evidence>
<keyword evidence="3" id="KW-1185">Reference proteome</keyword>
<proteinExistence type="predicted"/>
<dbReference type="AlphaFoldDB" id="A0A1H3XI56"/>
<name>A0A1H3XI56_9GAMM</name>
<feature type="chain" id="PRO_5011444966" description="P pilus assembly protein, chaperone PapD" evidence="1">
    <location>
        <begin position="25"/>
        <end position="262"/>
    </location>
</feature>
<dbReference type="EMBL" id="FNQP01000003">
    <property type="protein sequence ID" value="SDZ99039.1"/>
    <property type="molecule type" value="Genomic_DNA"/>
</dbReference>
<reference evidence="2 3" key="1">
    <citation type="submission" date="2016-10" db="EMBL/GenBank/DDBJ databases">
        <authorList>
            <person name="de Groot N.N."/>
        </authorList>
    </citation>
    <scope>NUCLEOTIDE SEQUENCE [LARGE SCALE GENOMIC DNA]</scope>
    <source>
        <strain evidence="2 3">DSM 21228</strain>
    </source>
</reference>
<accession>A0A1H3XI56</accession>
<protein>
    <recommendedName>
        <fullName evidence="4">P pilus assembly protein, chaperone PapD</fullName>
    </recommendedName>
</protein>
<sequence length="262" mass="28129">MMNNTALKLFFSLLGLGMAANASASGFSAAASPPRYELSATAGQKVSQVLEIYNVGNANEQYTVKTNDWQLQGDNLSFHDELLPNSCRPWVKLERHKITVNRGDKRPMRFEVDVPAGTPAQECRFALMVEGTTPAPNQIADNINLPVNGRLAVIVYLAVGGAEPALTVANLQMSGKTPALKVSNSGTAHGRLQGVLAGTDSSGKAIDFSVSSTPIMAGESRLLPLTPHLGEKHLDPKTIQYPVKLKGQLYWEKGAFAIDQTL</sequence>
<dbReference type="OrthoDB" id="8843687at2"/>
<organism evidence="2 3">
    <name type="scientific">Thiothrix caldifontis</name>
    <dbReference type="NCBI Taxonomy" id="525918"/>
    <lineage>
        <taxon>Bacteria</taxon>
        <taxon>Pseudomonadati</taxon>
        <taxon>Pseudomonadota</taxon>
        <taxon>Gammaproteobacteria</taxon>
        <taxon>Thiotrichales</taxon>
        <taxon>Thiotrichaceae</taxon>
        <taxon>Thiothrix</taxon>
    </lineage>
</organism>
<keyword evidence="1" id="KW-0732">Signal</keyword>
<gene>
    <name evidence="2" type="ORF">SAMN05660964_00703</name>
</gene>
<dbReference type="STRING" id="525918.SAMN05660964_00703"/>
<evidence type="ECO:0000256" key="1">
    <source>
        <dbReference type="SAM" id="SignalP"/>
    </source>
</evidence>